<evidence type="ECO:0000313" key="2">
    <source>
        <dbReference type="EMBL" id="KAL2043311.1"/>
    </source>
</evidence>
<proteinExistence type="predicted"/>
<accession>A0ABR4AEP2</accession>
<organism evidence="2 3">
    <name type="scientific">Stereocaulon virgatum</name>
    <dbReference type="NCBI Taxonomy" id="373712"/>
    <lineage>
        <taxon>Eukaryota</taxon>
        <taxon>Fungi</taxon>
        <taxon>Dikarya</taxon>
        <taxon>Ascomycota</taxon>
        <taxon>Pezizomycotina</taxon>
        <taxon>Lecanoromycetes</taxon>
        <taxon>OSLEUM clade</taxon>
        <taxon>Lecanoromycetidae</taxon>
        <taxon>Lecanorales</taxon>
        <taxon>Lecanorineae</taxon>
        <taxon>Stereocaulaceae</taxon>
        <taxon>Stereocaulon</taxon>
    </lineage>
</organism>
<feature type="compositionally biased region" description="Basic and acidic residues" evidence="1">
    <location>
        <begin position="137"/>
        <end position="181"/>
    </location>
</feature>
<comment type="caution">
    <text evidence="2">The sequence shown here is derived from an EMBL/GenBank/DDBJ whole genome shotgun (WGS) entry which is preliminary data.</text>
</comment>
<feature type="compositionally biased region" description="Low complexity" evidence="1">
    <location>
        <begin position="99"/>
        <end position="111"/>
    </location>
</feature>
<dbReference type="Proteomes" id="UP001590950">
    <property type="component" value="Unassembled WGS sequence"/>
</dbReference>
<keyword evidence="3" id="KW-1185">Reference proteome</keyword>
<name>A0ABR4AEP2_9LECA</name>
<reference evidence="2 3" key="1">
    <citation type="submission" date="2024-09" db="EMBL/GenBank/DDBJ databases">
        <title>Rethinking Asexuality: The Enigmatic Case of Functional Sexual Genes in Lepraria (Stereocaulaceae).</title>
        <authorList>
            <person name="Doellman M."/>
            <person name="Sun Y."/>
            <person name="Barcenas-Pena A."/>
            <person name="Lumbsch H.T."/>
            <person name="Grewe F."/>
        </authorList>
    </citation>
    <scope>NUCLEOTIDE SEQUENCE [LARGE SCALE GENOMIC DNA]</scope>
    <source>
        <strain evidence="2 3">Mercado 3170</strain>
    </source>
</reference>
<dbReference type="EMBL" id="JBEFKJ010000011">
    <property type="protein sequence ID" value="KAL2043311.1"/>
    <property type="molecule type" value="Genomic_DNA"/>
</dbReference>
<evidence type="ECO:0000256" key="1">
    <source>
        <dbReference type="SAM" id="MobiDB-lite"/>
    </source>
</evidence>
<gene>
    <name evidence="2" type="ORF">N7G274_003617</name>
</gene>
<feature type="compositionally biased region" description="Basic and acidic residues" evidence="1">
    <location>
        <begin position="112"/>
        <end position="123"/>
    </location>
</feature>
<evidence type="ECO:0000313" key="3">
    <source>
        <dbReference type="Proteomes" id="UP001590950"/>
    </source>
</evidence>
<protein>
    <submittedName>
        <fullName evidence="2">Uncharacterized protein</fullName>
    </submittedName>
</protein>
<feature type="region of interest" description="Disordered" evidence="1">
    <location>
        <begin position="1"/>
        <end position="181"/>
    </location>
</feature>
<feature type="compositionally biased region" description="Low complexity" evidence="1">
    <location>
        <begin position="16"/>
        <end position="27"/>
    </location>
</feature>
<sequence>MTTRSNKVQGLDSSLKKLSMSPPSTLKITKAPVADSWEEAAASSSGDEDTLSQPSTPTIQETPGPPPPTPISPTSYHSRNKTSTDWTTFNTPLPPSYPSGPSNTSRSSPSGSEKRPEKTRAVAERMIAGALGVKAPKKTEEGKAYEKAVRDNERKKREKVKGEAEREEREREEARRAVWDE</sequence>
<feature type="compositionally biased region" description="Polar residues" evidence="1">
    <location>
        <begin position="1"/>
        <end position="12"/>
    </location>
</feature>
<feature type="compositionally biased region" description="Polar residues" evidence="1">
    <location>
        <begin position="75"/>
        <end position="91"/>
    </location>
</feature>